<dbReference type="AlphaFoldDB" id="A0A2V0P6T2"/>
<feature type="compositionally biased region" description="Basic and acidic residues" evidence="1">
    <location>
        <begin position="216"/>
        <end position="227"/>
    </location>
</feature>
<dbReference type="EMBL" id="BDRX01000036">
    <property type="protein sequence ID" value="GBF92897.1"/>
    <property type="molecule type" value="Genomic_DNA"/>
</dbReference>
<feature type="compositionally biased region" description="Gly residues" evidence="1">
    <location>
        <begin position="236"/>
        <end position="245"/>
    </location>
</feature>
<dbReference type="OrthoDB" id="548889at2759"/>
<dbReference type="InterPro" id="IPR018958">
    <property type="entry name" value="Knr4/Smi1-like_dom"/>
</dbReference>
<organism evidence="3 4">
    <name type="scientific">Raphidocelis subcapitata</name>
    <dbReference type="NCBI Taxonomy" id="307507"/>
    <lineage>
        <taxon>Eukaryota</taxon>
        <taxon>Viridiplantae</taxon>
        <taxon>Chlorophyta</taxon>
        <taxon>core chlorophytes</taxon>
        <taxon>Chlorophyceae</taxon>
        <taxon>CS clade</taxon>
        <taxon>Sphaeropleales</taxon>
        <taxon>Selenastraceae</taxon>
        <taxon>Raphidocelis</taxon>
    </lineage>
</organism>
<dbReference type="SMART" id="SM00860">
    <property type="entry name" value="SMI1_KNR4"/>
    <property type="match status" value="1"/>
</dbReference>
<proteinExistence type="predicted"/>
<evidence type="ECO:0000313" key="4">
    <source>
        <dbReference type="Proteomes" id="UP000247498"/>
    </source>
</evidence>
<dbReference type="SUPFAM" id="SSF81383">
    <property type="entry name" value="F-box domain"/>
    <property type="match status" value="1"/>
</dbReference>
<gene>
    <name evidence="3" type="ORF">Rsub_05733</name>
</gene>
<evidence type="ECO:0000259" key="2">
    <source>
        <dbReference type="SMART" id="SM00860"/>
    </source>
</evidence>
<dbReference type="Proteomes" id="UP000247498">
    <property type="component" value="Unassembled WGS sequence"/>
</dbReference>
<feature type="region of interest" description="Disordered" evidence="1">
    <location>
        <begin position="211"/>
        <end position="259"/>
    </location>
</feature>
<comment type="caution">
    <text evidence="3">The sequence shown here is derived from an EMBL/GenBank/DDBJ whole genome shotgun (WGS) entry which is preliminary data.</text>
</comment>
<feature type="region of interest" description="Disordered" evidence="1">
    <location>
        <begin position="1"/>
        <end position="37"/>
    </location>
</feature>
<evidence type="ECO:0000256" key="1">
    <source>
        <dbReference type="SAM" id="MobiDB-lite"/>
    </source>
</evidence>
<dbReference type="Pfam" id="PF09346">
    <property type="entry name" value="SMI1_KNR4"/>
    <property type="match status" value="1"/>
</dbReference>
<name>A0A2V0P6T2_9CHLO</name>
<sequence length="324" mass="33385">MEALERPKFDSGDRSGAVDAASSGDTPAAADAPPPPPALDALPRTVLSAILEAAIEASNPASVVALAMTCRSLLAACRAADGLWGRQCARLGWPAAPGAFCLFSSRMRARKLLRARLARVLEFLPRRAAAAFQRGAAPAELRAAEARLGVSLPAELWELLRHRDGQAPGPGVAIADDARLLSARELYVEERELPPIRLAPQTPAQPLDARCAKAAGPHDDGGWEARPRGVATGASSSGGGEGCSGGQQHRPAAEDASTAPAGEALLPQARARIVVFASNSGGSRAFGCVAGSGDGGGAVYVLRGMLTTRRVADSVTAWLARLLT</sequence>
<feature type="domain" description="Knr4/Smi1-like" evidence="2">
    <location>
        <begin position="135"/>
        <end position="321"/>
    </location>
</feature>
<reference evidence="3 4" key="1">
    <citation type="journal article" date="2018" name="Sci. Rep.">
        <title>Raphidocelis subcapitata (=Pseudokirchneriella subcapitata) provides an insight into genome evolution and environmental adaptations in the Sphaeropleales.</title>
        <authorList>
            <person name="Suzuki S."/>
            <person name="Yamaguchi H."/>
            <person name="Nakajima N."/>
            <person name="Kawachi M."/>
        </authorList>
    </citation>
    <scope>NUCLEOTIDE SEQUENCE [LARGE SCALE GENOMIC DNA]</scope>
    <source>
        <strain evidence="3 4">NIES-35</strain>
    </source>
</reference>
<protein>
    <recommendedName>
        <fullName evidence="2">Knr4/Smi1-like domain-containing protein</fullName>
    </recommendedName>
</protein>
<feature type="compositionally biased region" description="Basic and acidic residues" evidence="1">
    <location>
        <begin position="1"/>
        <end position="13"/>
    </location>
</feature>
<evidence type="ECO:0000313" key="3">
    <source>
        <dbReference type="EMBL" id="GBF92897.1"/>
    </source>
</evidence>
<dbReference type="InParanoid" id="A0A2V0P6T2"/>
<accession>A0A2V0P6T2</accession>
<dbReference type="InterPro" id="IPR036047">
    <property type="entry name" value="F-box-like_dom_sf"/>
</dbReference>
<keyword evidence="4" id="KW-1185">Reference proteome</keyword>